<dbReference type="RefSeq" id="WP_182043283.1">
    <property type="nucleotide sequence ID" value="NZ_JACDZE010000001.1"/>
</dbReference>
<protein>
    <submittedName>
        <fullName evidence="2">S1 RNA-binding domain-containing protein</fullName>
    </submittedName>
</protein>
<sequence>MTKAFISDVNQVVHLNQIVEVTVTDVDLERKRIQLSMVE</sequence>
<keyword evidence="3" id="KW-1185">Reference proteome</keyword>
<proteinExistence type="predicted"/>
<comment type="caution">
    <text evidence="2">The sequence shown here is derived from an EMBL/GenBank/DDBJ whole genome shotgun (WGS) entry which is preliminary data.</text>
</comment>
<dbReference type="SUPFAM" id="SSF50249">
    <property type="entry name" value="Nucleic acid-binding proteins"/>
    <property type="match status" value="1"/>
</dbReference>
<dbReference type="Pfam" id="PF00575">
    <property type="entry name" value="S1"/>
    <property type="match status" value="1"/>
</dbReference>
<evidence type="ECO:0000259" key="1">
    <source>
        <dbReference type="Pfam" id="PF00575"/>
    </source>
</evidence>
<accession>A0A838ZF25</accession>
<evidence type="ECO:0000313" key="2">
    <source>
        <dbReference type="EMBL" id="MBA5628341.1"/>
    </source>
</evidence>
<name>A0A838ZF25_9FLAO</name>
<dbReference type="GO" id="GO:0003676">
    <property type="term" value="F:nucleic acid binding"/>
    <property type="evidence" value="ECO:0007669"/>
    <property type="project" value="InterPro"/>
</dbReference>
<gene>
    <name evidence="2" type="ORF">HU137_00985</name>
</gene>
<dbReference type="Gene3D" id="2.40.50.140">
    <property type="entry name" value="Nucleic acid-binding proteins"/>
    <property type="match status" value="1"/>
</dbReference>
<dbReference type="InterPro" id="IPR012340">
    <property type="entry name" value="NA-bd_OB-fold"/>
</dbReference>
<evidence type="ECO:0000313" key="3">
    <source>
        <dbReference type="Proteomes" id="UP000552241"/>
    </source>
</evidence>
<dbReference type="AlphaFoldDB" id="A0A838ZF25"/>
<dbReference type="InterPro" id="IPR003029">
    <property type="entry name" value="S1_domain"/>
</dbReference>
<dbReference type="Proteomes" id="UP000552241">
    <property type="component" value="Unassembled WGS sequence"/>
</dbReference>
<reference evidence="2 3" key="1">
    <citation type="submission" date="2020-07" db="EMBL/GenBank/DDBJ databases">
        <title>Moheibacter lacus sp. nov., a member of the family Flavobacteriaceae isolated from freshwater lake sediment.</title>
        <authorList>
            <person name="Liu Y."/>
        </authorList>
    </citation>
    <scope>NUCLEOTIDE SEQUENCE [LARGE SCALE GENOMIC DNA]</scope>
    <source>
        <strain evidence="2 3">BDHS18</strain>
    </source>
</reference>
<dbReference type="EMBL" id="JACDZE010000001">
    <property type="protein sequence ID" value="MBA5628341.1"/>
    <property type="molecule type" value="Genomic_DNA"/>
</dbReference>
<feature type="domain" description="S1 motif" evidence="1">
    <location>
        <begin position="7"/>
        <end position="37"/>
    </location>
</feature>
<organism evidence="2 3">
    <name type="scientific">Moheibacter lacus</name>
    <dbReference type="NCBI Taxonomy" id="2745851"/>
    <lineage>
        <taxon>Bacteria</taxon>
        <taxon>Pseudomonadati</taxon>
        <taxon>Bacteroidota</taxon>
        <taxon>Flavobacteriia</taxon>
        <taxon>Flavobacteriales</taxon>
        <taxon>Weeksellaceae</taxon>
        <taxon>Moheibacter</taxon>
    </lineage>
</organism>